<dbReference type="Proteomes" id="UP000249865">
    <property type="component" value="Chromosome"/>
</dbReference>
<dbReference type="AlphaFoldDB" id="A0A2Z4LM33"/>
<accession>A0A2Z4LM33</accession>
<proteinExistence type="predicted"/>
<dbReference type="PROSITE" id="PS51257">
    <property type="entry name" value="PROKAR_LIPOPROTEIN"/>
    <property type="match status" value="1"/>
</dbReference>
<dbReference type="KEGG" id="mclo:DK849_00290"/>
<gene>
    <name evidence="1" type="ORF">DK849_00290</name>
</gene>
<evidence type="ECO:0000313" key="1">
    <source>
        <dbReference type="EMBL" id="AWX42528.1"/>
    </source>
</evidence>
<evidence type="ECO:0000313" key="2">
    <source>
        <dbReference type="Proteomes" id="UP000249865"/>
    </source>
</evidence>
<keyword evidence="2" id="KW-1185">Reference proteome</keyword>
<name>A0A2Z4LM33_9BACT</name>
<organism evidence="1 2">
    <name type="scientific">Metamycoplasma cloacale</name>
    <dbReference type="NCBI Taxonomy" id="92401"/>
    <lineage>
        <taxon>Bacteria</taxon>
        <taxon>Bacillati</taxon>
        <taxon>Mycoplasmatota</taxon>
        <taxon>Mycoplasmoidales</taxon>
        <taxon>Metamycoplasmataceae</taxon>
        <taxon>Metamycoplasma</taxon>
    </lineage>
</organism>
<sequence length="202" mass="23960">MRKRKNILKYLCLTPIAFIPLTTLSCVDEKEEEKKITDQKNFVIKNNLDVQYVIKPFDQNTGNFADTPINSYSFSSEEKRQLINKYIEFKAKTLNKYKKQWEINAFEFIKDPIFQALYQNAYKATKEHVYDKIIHFINSLDESKKRTPLFTAFTNDVQTWNNQLNDILNKDMKYWNTAFVKLGYAIKVLTETYLVKFLTSTN</sequence>
<dbReference type="RefSeq" id="WP_029330570.1">
    <property type="nucleotide sequence ID" value="NZ_CP030103.1"/>
</dbReference>
<protein>
    <submittedName>
        <fullName evidence="1">Uncharacterized protein</fullName>
    </submittedName>
</protein>
<dbReference type="EMBL" id="CP030103">
    <property type="protein sequence ID" value="AWX42528.1"/>
    <property type="molecule type" value="Genomic_DNA"/>
</dbReference>
<reference evidence="2" key="1">
    <citation type="submission" date="2018-06" db="EMBL/GenBank/DDBJ databases">
        <title>Complete genome sequences of Mycoplasma anatis, M. anseris and M. cloacale type strains.</title>
        <authorList>
            <person name="Grozner D."/>
            <person name="Forro B."/>
            <person name="Sulyok K.M."/>
            <person name="Marton S."/>
            <person name="Kreizinger Z."/>
            <person name="Banyai K."/>
            <person name="Gyuranecz M."/>
        </authorList>
    </citation>
    <scope>NUCLEOTIDE SEQUENCE [LARGE SCALE GENOMIC DNA]</scope>
    <source>
        <strain evidence="2">NCTC 10199</strain>
    </source>
</reference>